<evidence type="ECO:0000313" key="1">
    <source>
        <dbReference type="EMBL" id="KAJ9660912.1"/>
    </source>
</evidence>
<keyword evidence="2" id="KW-1185">Reference proteome</keyword>
<accession>A0ACC3AEM1</accession>
<sequence>MLLNASHEITNCGLPQHIQERYVRYKQGNRAIVAWMTKYGPEQLRGKKTLPIKQMVALGRSLCDKAHMIGSLPPDVDHYFNEVIKERTYLSQHYRRHRNQCAEDDVDTVNHEHFTERYKLFLVEVWSPLMKHSLKQIHQILLTAGKAASKPTTRKSCSINTRSRSSTNSVADMKKCFSHLLLNEDHVDHIPNGSDDGASSETDNDTTSECSHAQFGSCASACEEGQDITDFLDTAGNLGVAVESIIFLNNIQKIATAIERCWTKAGKGQTPVPAAAAYTNVLLVRAVNHVRGFHENLPDLSSLADLKQRLICPPCTDHDHALPTQKGIDELLDGLNGVHELLLGKQQGCESPSLQLEIINETMTSTKKQETLLQSLVSQIQAEFQKQYNTSITLEGLTCLGELKPFQNGSCDSAKLLTSCTTLWLLAVSHCAYSEALTQPNRIAIPRISALKVAKEAISSIDGFLNDKTIIPCRCINTLGFRVAQMRNDLEEFAKYKCWNTLVQSPHIAGNHILEILDLCSYYGMQLFHYRQYVAAVLHCYQALKQLQCLDSISILEELCDLFVPCLYTTGSRPKSGFMVCWLRYVGARLRFRKGKKDQNHKDTWCMAVPAHAAARSAGLGLGGKNENASLHPKFDYGTIDGTMRLKHEGWSLSAEVADLLDKEFEGNWCTDLKSTDAGSTPNNQPPMPAQKARRTKHKRSKSCHADKSDSNQRNTTCHKLDHVVDASFTPNASEGRNLPPSKINLLYLFRSMTKVVSGISDATHVEDNNDGSSSSKDSGRGQMCLCFVQTILRAADRIQDVRKISGIDAKGATWSKNEKECIECYKEHLMKMLEVPDGSGGFWLWSSI</sequence>
<name>A0ACC3AEM1_9EURO</name>
<protein>
    <submittedName>
        <fullName evidence="1">Uncharacterized protein</fullName>
    </submittedName>
</protein>
<dbReference type="Proteomes" id="UP001172386">
    <property type="component" value="Unassembled WGS sequence"/>
</dbReference>
<proteinExistence type="predicted"/>
<organism evidence="1 2">
    <name type="scientific">Neophaeococcomyces mojaviensis</name>
    <dbReference type="NCBI Taxonomy" id="3383035"/>
    <lineage>
        <taxon>Eukaryota</taxon>
        <taxon>Fungi</taxon>
        <taxon>Dikarya</taxon>
        <taxon>Ascomycota</taxon>
        <taxon>Pezizomycotina</taxon>
        <taxon>Eurotiomycetes</taxon>
        <taxon>Chaetothyriomycetidae</taxon>
        <taxon>Chaetothyriales</taxon>
        <taxon>Chaetothyriales incertae sedis</taxon>
        <taxon>Neophaeococcomyces</taxon>
    </lineage>
</organism>
<comment type="caution">
    <text evidence="1">The sequence shown here is derived from an EMBL/GenBank/DDBJ whole genome shotgun (WGS) entry which is preliminary data.</text>
</comment>
<dbReference type="EMBL" id="JAPDRQ010000027">
    <property type="protein sequence ID" value="KAJ9660912.1"/>
    <property type="molecule type" value="Genomic_DNA"/>
</dbReference>
<reference evidence="1" key="1">
    <citation type="submission" date="2022-10" db="EMBL/GenBank/DDBJ databases">
        <title>Culturing micro-colonial fungi from biological soil crusts in the Mojave desert and describing Neophaeococcomyces mojavensis, and introducing the new genera and species Taxawa tesnikishii.</title>
        <authorList>
            <person name="Kurbessoian T."/>
            <person name="Stajich J.E."/>
        </authorList>
    </citation>
    <scope>NUCLEOTIDE SEQUENCE</scope>
    <source>
        <strain evidence="1">JES_112</strain>
    </source>
</reference>
<gene>
    <name evidence="1" type="ORF">H2198_002257</name>
</gene>
<evidence type="ECO:0000313" key="2">
    <source>
        <dbReference type="Proteomes" id="UP001172386"/>
    </source>
</evidence>